<evidence type="ECO:0000256" key="1">
    <source>
        <dbReference type="SAM" id="Phobius"/>
    </source>
</evidence>
<organism evidence="2 3">
    <name type="scientific">Daphnia magna</name>
    <dbReference type="NCBI Taxonomy" id="35525"/>
    <lineage>
        <taxon>Eukaryota</taxon>
        <taxon>Metazoa</taxon>
        <taxon>Ecdysozoa</taxon>
        <taxon>Arthropoda</taxon>
        <taxon>Crustacea</taxon>
        <taxon>Branchiopoda</taxon>
        <taxon>Diplostraca</taxon>
        <taxon>Cladocera</taxon>
        <taxon>Anomopoda</taxon>
        <taxon>Daphniidae</taxon>
        <taxon>Daphnia</taxon>
    </lineage>
</organism>
<accession>A0ABR0BAJ1</accession>
<proteinExistence type="predicted"/>
<keyword evidence="1" id="KW-0472">Membrane</keyword>
<gene>
    <name evidence="2" type="ORF">OUZ56_033285</name>
</gene>
<keyword evidence="1" id="KW-1133">Transmembrane helix</keyword>
<reference evidence="2 3" key="1">
    <citation type="journal article" date="2023" name="Nucleic Acids Res.">
        <title>The hologenome of Daphnia magna reveals possible DNA methylation and microbiome-mediated evolution of the host genome.</title>
        <authorList>
            <person name="Chaturvedi A."/>
            <person name="Li X."/>
            <person name="Dhandapani V."/>
            <person name="Marshall H."/>
            <person name="Kissane S."/>
            <person name="Cuenca-Cambronero M."/>
            <person name="Asole G."/>
            <person name="Calvet F."/>
            <person name="Ruiz-Romero M."/>
            <person name="Marangio P."/>
            <person name="Guigo R."/>
            <person name="Rago D."/>
            <person name="Mirbahai L."/>
            <person name="Eastwood N."/>
            <person name="Colbourne J.K."/>
            <person name="Zhou J."/>
            <person name="Mallon E."/>
            <person name="Orsini L."/>
        </authorList>
    </citation>
    <scope>NUCLEOTIDE SEQUENCE [LARGE SCALE GENOMIC DNA]</scope>
    <source>
        <strain evidence="2">LRV0_1</strain>
    </source>
</reference>
<keyword evidence="3" id="KW-1185">Reference proteome</keyword>
<sequence>MSTPQIILDEDWSLIEDIWRTKTSLNDTVELDDTITEDDETVSLPETRSLSKELGHYVSDDALDEYFVNRNALPSITSHPDGTPNWENIFALDRYVGRLTQPGGDNERRWTPFGLPPAAWPPASYSRMSTMDLQLPRATPSPGLFMASTRPGWTTNICHRELFLISSTVFPISLLYITLAHSAFTQLLPRKIFAVHISRGNAPGNHMIMPTLVTLLLLLSSTNAFQTTTCDCNKPSGVGLLQFSNGFCEPATRNSNTKVDYRVMTDKKAAFNFPGYICGRLKSIKHITINFVGQVITVPERIAMETTAVECDIMRQSRRCNESPMMKPDNKWIFNQEPEDFGYWLRTTTVVTVNCMLEEVVLSRIDEGDMINTPLGKTNVSHGSLSHNHLTLFWIDTYGKPTDIAIRQLEKGVGFWYESSTNGTWILQDDSKQLDFHVRLTSRCQTVKCDEKIDSWTVIGDNHLFIIKYPLGPSAVTVPSIIKDIVTKRNDPLDINIRQNARIQYLEDAAIRHENELIRVIQSMQCDQRRAKHAQAVSTAQYNGWLAAAQLGLRQCIKLIATGNIVSALQCTPTTVNFTTDTTTCGPQPRFNNFTIGRSGWELTAFTPCYWAGGIVNFNDKPHAYRNNTWQPVEASVVIPQRDLADAFRYQDVNFFEYQHQTNPAYPKVLISSMDIMADITASMNEHSLTVPNQITGTSAIVISAAEKGGLETFTNWFENFKVYSLIILLIAIFLLIARACYALGFCGLIWKCCCKPPHPPTTAVYQPRSSRPTGP</sequence>
<protein>
    <recommendedName>
        <fullName evidence="4">Glycoprotein</fullName>
    </recommendedName>
</protein>
<dbReference type="Proteomes" id="UP001234178">
    <property type="component" value="Unassembled WGS sequence"/>
</dbReference>
<evidence type="ECO:0008006" key="4">
    <source>
        <dbReference type="Google" id="ProtNLM"/>
    </source>
</evidence>
<evidence type="ECO:0000313" key="2">
    <source>
        <dbReference type="EMBL" id="KAK4045598.1"/>
    </source>
</evidence>
<comment type="caution">
    <text evidence="2">The sequence shown here is derived from an EMBL/GenBank/DDBJ whole genome shotgun (WGS) entry which is preliminary data.</text>
</comment>
<dbReference type="EMBL" id="JAOYFB010000046">
    <property type="protein sequence ID" value="KAK4045598.1"/>
    <property type="molecule type" value="Genomic_DNA"/>
</dbReference>
<evidence type="ECO:0000313" key="3">
    <source>
        <dbReference type="Proteomes" id="UP001234178"/>
    </source>
</evidence>
<feature type="transmembrane region" description="Helical" evidence="1">
    <location>
        <begin position="162"/>
        <end position="184"/>
    </location>
</feature>
<keyword evidence="1" id="KW-0812">Transmembrane</keyword>
<name>A0ABR0BAJ1_9CRUS</name>
<feature type="transmembrane region" description="Helical" evidence="1">
    <location>
        <begin position="723"/>
        <end position="751"/>
    </location>
</feature>